<dbReference type="InterPro" id="IPR051077">
    <property type="entry name" value="Ca-dependent_lectin"/>
</dbReference>
<proteinExistence type="predicted"/>
<evidence type="ECO:0000256" key="1">
    <source>
        <dbReference type="SAM" id="Coils"/>
    </source>
</evidence>
<evidence type="ECO:0000313" key="5">
    <source>
        <dbReference type="Proteomes" id="UP001152320"/>
    </source>
</evidence>
<organism evidence="4 5">
    <name type="scientific">Holothuria leucospilota</name>
    <name type="common">Black long sea cucumber</name>
    <name type="synonym">Mertensiothuria leucospilota</name>
    <dbReference type="NCBI Taxonomy" id="206669"/>
    <lineage>
        <taxon>Eukaryota</taxon>
        <taxon>Metazoa</taxon>
        <taxon>Echinodermata</taxon>
        <taxon>Eleutherozoa</taxon>
        <taxon>Echinozoa</taxon>
        <taxon>Holothuroidea</taxon>
        <taxon>Aspidochirotacea</taxon>
        <taxon>Aspidochirotida</taxon>
        <taxon>Holothuriidae</taxon>
        <taxon>Holothuria</taxon>
    </lineage>
</organism>
<dbReference type="PANTHER" id="PTHR24024:SF18">
    <property type="entry name" value="SHORT-CHAIN COLLAGEN C4-LIKE"/>
    <property type="match status" value="1"/>
</dbReference>
<keyword evidence="3" id="KW-0732">Signal</keyword>
<feature type="compositionally biased region" description="Polar residues" evidence="2">
    <location>
        <begin position="158"/>
        <end position="167"/>
    </location>
</feature>
<gene>
    <name evidence="4" type="ORF">HOLleu_24480</name>
</gene>
<dbReference type="AlphaFoldDB" id="A0A9Q1BWI1"/>
<dbReference type="OrthoDB" id="6086925at2759"/>
<keyword evidence="5" id="KW-1185">Reference proteome</keyword>
<dbReference type="GO" id="GO:0005581">
    <property type="term" value="C:collagen trimer"/>
    <property type="evidence" value="ECO:0007669"/>
    <property type="project" value="UniProtKB-KW"/>
</dbReference>
<keyword evidence="4" id="KW-0176">Collagen</keyword>
<protein>
    <submittedName>
        <fullName evidence="4">Short-chain collagen C4</fullName>
    </submittedName>
</protein>
<dbReference type="PANTHER" id="PTHR24024">
    <property type="entry name" value="PULMONARY SURFACTANT-ASSOCIATED PROTEIN A"/>
    <property type="match status" value="1"/>
</dbReference>
<dbReference type="Proteomes" id="UP001152320">
    <property type="component" value="Chromosome 11"/>
</dbReference>
<keyword evidence="1" id="KW-0175">Coiled coil</keyword>
<feature type="chain" id="PRO_5040277666" evidence="3">
    <location>
        <begin position="21"/>
        <end position="370"/>
    </location>
</feature>
<evidence type="ECO:0000313" key="4">
    <source>
        <dbReference type="EMBL" id="KAJ8034060.1"/>
    </source>
</evidence>
<dbReference type="GO" id="GO:0005615">
    <property type="term" value="C:extracellular space"/>
    <property type="evidence" value="ECO:0007669"/>
    <property type="project" value="TreeGrafter"/>
</dbReference>
<name>A0A9Q1BWI1_HOLLE</name>
<reference evidence="4" key="1">
    <citation type="submission" date="2021-10" db="EMBL/GenBank/DDBJ databases">
        <title>Tropical sea cucumber genome reveals ecological adaptation and Cuvierian tubules defense mechanism.</title>
        <authorList>
            <person name="Chen T."/>
        </authorList>
    </citation>
    <scope>NUCLEOTIDE SEQUENCE</scope>
    <source>
        <strain evidence="4">Nanhai2018</strain>
        <tissue evidence="4">Muscle</tissue>
    </source>
</reference>
<dbReference type="EMBL" id="JAIZAY010000011">
    <property type="protein sequence ID" value="KAJ8034060.1"/>
    <property type="molecule type" value="Genomic_DNA"/>
</dbReference>
<feature type="signal peptide" evidence="3">
    <location>
        <begin position="1"/>
        <end position="20"/>
    </location>
</feature>
<feature type="coiled-coil region" evidence="1">
    <location>
        <begin position="42"/>
        <end position="76"/>
    </location>
</feature>
<comment type="caution">
    <text evidence="4">The sequence shown here is derived from an EMBL/GenBank/DDBJ whole genome shotgun (WGS) entry which is preliminary data.</text>
</comment>
<feature type="region of interest" description="Disordered" evidence="2">
    <location>
        <begin position="133"/>
        <end position="181"/>
    </location>
</feature>
<accession>A0A9Q1BWI1</accession>
<evidence type="ECO:0000256" key="3">
    <source>
        <dbReference type="SAM" id="SignalP"/>
    </source>
</evidence>
<sequence length="370" mass="40162">MMLPLIYIVCLWLQFHATLSAVVDSTASDKDIPTNTVENLTLQDVILELSNLQERLRAIEEAQEILRSKVDNLLNDEHITTNQKRANRETHEDLRTIPNSQNILGEDCTPGTIGCPVSVRPYSVGGSCILCPAGPRGYPGPPGPPGRDGRDGRDSLAVVTSTENTGLPHQPPRPGYHGVPSNTSGSVYVRWGHNECPSHSTLIYAGSAAGAHYNAQGNGANQLCLPDDPDYNDPVAGVGASRAFLYSIEYQIDDHPTLASRSWLDVACAVCKAPSRFGQLMIPGKHGCPSAEWTLEYSGYLMAERNHVNHRRSMYICVDQEMQSVERTHGSANTRGLLDLVEGRCTTSGGGLRCGPYIDGYEITCAVCTQ</sequence>
<evidence type="ECO:0000256" key="2">
    <source>
        <dbReference type="SAM" id="MobiDB-lite"/>
    </source>
</evidence>